<comment type="caution">
    <text evidence="5">The sequence shown here is derived from an EMBL/GenBank/DDBJ whole genome shotgun (WGS) entry which is preliminary data.</text>
</comment>
<dbReference type="Pfam" id="PF00107">
    <property type="entry name" value="ADH_zinc_N"/>
    <property type="match status" value="1"/>
</dbReference>
<dbReference type="SUPFAM" id="SSF51735">
    <property type="entry name" value="NAD(P)-binding Rossmann-fold domains"/>
    <property type="match status" value="1"/>
</dbReference>
<organism evidence="5 6">
    <name type="scientific">Rubinisphaera italica</name>
    <dbReference type="NCBI Taxonomy" id="2527969"/>
    <lineage>
        <taxon>Bacteria</taxon>
        <taxon>Pseudomonadati</taxon>
        <taxon>Planctomycetota</taxon>
        <taxon>Planctomycetia</taxon>
        <taxon>Planctomycetales</taxon>
        <taxon>Planctomycetaceae</taxon>
        <taxon>Rubinisphaera</taxon>
    </lineage>
</organism>
<evidence type="ECO:0000313" key="5">
    <source>
        <dbReference type="EMBL" id="TWT60297.1"/>
    </source>
</evidence>
<keyword evidence="1" id="KW-0479">Metal-binding</keyword>
<dbReference type="InterPro" id="IPR013154">
    <property type="entry name" value="ADH-like_N"/>
</dbReference>
<evidence type="ECO:0000256" key="3">
    <source>
        <dbReference type="ARBA" id="ARBA00023002"/>
    </source>
</evidence>
<sequence>MKALQLENPKVWRMIDIPEPKAPGDGEALVRVHRVGICGTDVGGYLGKMPFFSYPRIPGHELGVEVLEVGSDVTNIKVGDHCAVEPYLNCQKCYSCQRGFTNCCEHHKTLGVMCDGGLTDRIILPARKLHPANNLKYEQAALVETLAIGCHAVDRAAPKKGETVLIIGAGPIGLSALEFVKISGARPIVADLSDSRLEFVREKMGVPDTILIQNNESDLSTLEEMTNGQRADVVIDATGHNGSMVRSLELAAFAGRVVYVGISQQNLEFPHAPVMHRRELTLMASRNALSSDFARIISLIEDGTINTTPWITHRTTFDKVIDEFETFTRPESGVIKAVIELP</sequence>
<evidence type="ECO:0000256" key="1">
    <source>
        <dbReference type="ARBA" id="ARBA00022723"/>
    </source>
</evidence>
<keyword evidence="3 5" id="KW-0560">Oxidoreductase</keyword>
<dbReference type="InterPro" id="IPR050129">
    <property type="entry name" value="Zn_alcohol_dh"/>
</dbReference>
<dbReference type="SMART" id="SM00829">
    <property type="entry name" value="PKS_ER"/>
    <property type="match status" value="1"/>
</dbReference>
<dbReference type="InterPro" id="IPR036291">
    <property type="entry name" value="NAD(P)-bd_dom_sf"/>
</dbReference>
<keyword evidence="2" id="KW-0862">Zinc</keyword>
<dbReference type="PANTHER" id="PTHR43401:SF2">
    <property type="entry name" value="L-THREONINE 3-DEHYDROGENASE"/>
    <property type="match status" value="1"/>
</dbReference>
<dbReference type="AlphaFoldDB" id="A0A5C5XAW4"/>
<gene>
    <name evidence="5" type="primary">yjjN</name>
    <name evidence="5" type="ORF">Pan54_10110</name>
</gene>
<dbReference type="OrthoDB" id="239596at2"/>
<evidence type="ECO:0000259" key="4">
    <source>
        <dbReference type="SMART" id="SM00829"/>
    </source>
</evidence>
<evidence type="ECO:0000313" key="6">
    <source>
        <dbReference type="Proteomes" id="UP000316095"/>
    </source>
</evidence>
<dbReference type="PANTHER" id="PTHR43401">
    <property type="entry name" value="L-THREONINE 3-DEHYDROGENASE"/>
    <property type="match status" value="1"/>
</dbReference>
<dbReference type="Proteomes" id="UP000316095">
    <property type="component" value="Unassembled WGS sequence"/>
</dbReference>
<evidence type="ECO:0000256" key="2">
    <source>
        <dbReference type="ARBA" id="ARBA00022833"/>
    </source>
</evidence>
<dbReference type="EMBL" id="SJPG01000001">
    <property type="protein sequence ID" value="TWT60297.1"/>
    <property type="molecule type" value="Genomic_DNA"/>
</dbReference>
<protein>
    <submittedName>
        <fullName evidence="5">Putative L-galactonate oxidoreductase</fullName>
        <ecNumber evidence="5">1.1.1.-</ecNumber>
    </submittedName>
</protein>
<dbReference type="EC" id="1.1.1.-" evidence="5"/>
<dbReference type="RefSeq" id="WP_146502441.1">
    <property type="nucleotide sequence ID" value="NZ_SJPG01000001.1"/>
</dbReference>
<dbReference type="Gene3D" id="3.40.50.720">
    <property type="entry name" value="NAD(P)-binding Rossmann-like Domain"/>
    <property type="match status" value="1"/>
</dbReference>
<dbReference type="Gene3D" id="3.90.180.10">
    <property type="entry name" value="Medium-chain alcohol dehydrogenases, catalytic domain"/>
    <property type="match status" value="1"/>
</dbReference>
<keyword evidence="6" id="KW-1185">Reference proteome</keyword>
<reference evidence="5 6" key="1">
    <citation type="submission" date="2019-02" db="EMBL/GenBank/DDBJ databases">
        <title>Deep-cultivation of Planctomycetes and their phenomic and genomic characterization uncovers novel biology.</title>
        <authorList>
            <person name="Wiegand S."/>
            <person name="Jogler M."/>
            <person name="Boedeker C."/>
            <person name="Pinto D."/>
            <person name="Vollmers J."/>
            <person name="Rivas-Marin E."/>
            <person name="Kohn T."/>
            <person name="Peeters S.H."/>
            <person name="Heuer A."/>
            <person name="Rast P."/>
            <person name="Oberbeckmann S."/>
            <person name="Bunk B."/>
            <person name="Jeske O."/>
            <person name="Meyerdierks A."/>
            <person name="Storesund J.E."/>
            <person name="Kallscheuer N."/>
            <person name="Luecker S."/>
            <person name="Lage O.M."/>
            <person name="Pohl T."/>
            <person name="Merkel B.J."/>
            <person name="Hornburger P."/>
            <person name="Mueller R.-W."/>
            <person name="Bruemmer F."/>
            <person name="Labrenz M."/>
            <person name="Spormann A.M."/>
            <person name="Op Den Camp H."/>
            <person name="Overmann J."/>
            <person name="Amann R."/>
            <person name="Jetten M.S.M."/>
            <person name="Mascher T."/>
            <person name="Medema M.H."/>
            <person name="Devos D.P."/>
            <person name="Kaster A.-K."/>
            <person name="Ovreas L."/>
            <person name="Rohde M."/>
            <person name="Galperin M.Y."/>
            <person name="Jogler C."/>
        </authorList>
    </citation>
    <scope>NUCLEOTIDE SEQUENCE [LARGE SCALE GENOMIC DNA]</scope>
    <source>
        <strain evidence="5 6">Pan54</strain>
    </source>
</reference>
<dbReference type="SUPFAM" id="SSF50129">
    <property type="entry name" value="GroES-like"/>
    <property type="match status" value="1"/>
</dbReference>
<dbReference type="GO" id="GO:0046872">
    <property type="term" value="F:metal ion binding"/>
    <property type="evidence" value="ECO:0007669"/>
    <property type="project" value="UniProtKB-KW"/>
</dbReference>
<feature type="domain" description="Enoyl reductase (ER)" evidence="4">
    <location>
        <begin position="4"/>
        <end position="339"/>
    </location>
</feature>
<dbReference type="CDD" id="cd08261">
    <property type="entry name" value="Zn_ADH7"/>
    <property type="match status" value="1"/>
</dbReference>
<accession>A0A5C5XAW4</accession>
<dbReference type="InterPro" id="IPR013149">
    <property type="entry name" value="ADH-like_C"/>
</dbReference>
<dbReference type="InterPro" id="IPR011032">
    <property type="entry name" value="GroES-like_sf"/>
</dbReference>
<dbReference type="Pfam" id="PF08240">
    <property type="entry name" value="ADH_N"/>
    <property type="match status" value="1"/>
</dbReference>
<proteinExistence type="predicted"/>
<name>A0A5C5XAW4_9PLAN</name>
<dbReference type="InterPro" id="IPR020843">
    <property type="entry name" value="ER"/>
</dbReference>
<dbReference type="GO" id="GO:0016491">
    <property type="term" value="F:oxidoreductase activity"/>
    <property type="evidence" value="ECO:0007669"/>
    <property type="project" value="UniProtKB-KW"/>
</dbReference>